<dbReference type="Gene3D" id="3.40.50.300">
    <property type="entry name" value="P-loop containing nucleotide triphosphate hydrolases"/>
    <property type="match status" value="1"/>
</dbReference>
<organism evidence="8">
    <name type="scientific">marine metagenome</name>
    <dbReference type="NCBI Taxonomy" id="408172"/>
    <lineage>
        <taxon>unclassified sequences</taxon>
        <taxon>metagenomes</taxon>
        <taxon>ecological metagenomes</taxon>
    </lineage>
</organism>
<dbReference type="PANTHER" id="PTHR13710:SF105">
    <property type="entry name" value="ATP-DEPENDENT DNA HELICASE Q1"/>
    <property type="match status" value="1"/>
</dbReference>
<comment type="catalytic activity">
    <reaction evidence="4">
        <text>Couples ATP hydrolysis with the unwinding of duplex DNA by translocating in the 3'-5' direction.</text>
        <dbReference type="EC" id="5.6.2.4"/>
    </reaction>
</comment>
<feature type="non-terminal residue" evidence="8">
    <location>
        <position position="281"/>
    </location>
</feature>
<accession>A0A382W0H7</accession>
<dbReference type="SUPFAM" id="SSF52540">
    <property type="entry name" value="P-loop containing nucleoside triphosphate hydrolases"/>
    <property type="match status" value="1"/>
</dbReference>
<dbReference type="GO" id="GO:0006310">
    <property type="term" value="P:DNA recombination"/>
    <property type="evidence" value="ECO:0007669"/>
    <property type="project" value="TreeGrafter"/>
</dbReference>
<dbReference type="PANTHER" id="PTHR13710">
    <property type="entry name" value="DNA HELICASE RECQ FAMILY MEMBER"/>
    <property type="match status" value="1"/>
</dbReference>
<feature type="domain" description="Helicase C-terminal" evidence="7">
    <location>
        <begin position="1"/>
        <end position="123"/>
    </location>
</feature>
<feature type="region of interest" description="Disordered" evidence="6">
    <location>
        <begin position="258"/>
        <end position="281"/>
    </location>
</feature>
<name>A0A382W0H7_9ZZZZ</name>
<evidence type="ECO:0000256" key="6">
    <source>
        <dbReference type="SAM" id="MobiDB-lite"/>
    </source>
</evidence>
<proteinExistence type="inferred from homology"/>
<dbReference type="GO" id="GO:0043138">
    <property type="term" value="F:3'-5' DNA helicase activity"/>
    <property type="evidence" value="ECO:0007669"/>
    <property type="project" value="UniProtKB-EC"/>
</dbReference>
<keyword evidence="2" id="KW-0238">DNA-binding</keyword>
<dbReference type="GO" id="GO:0003677">
    <property type="term" value="F:DNA binding"/>
    <property type="evidence" value="ECO:0007669"/>
    <property type="project" value="UniProtKB-KW"/>
</dbReference>
<comment type="similarity">
    <text evidence="1">Belongs to the helicase family. RecQ subfamily.</text>
</comment>
<protein>
    <recommendedName>
        <fullName evidence="5">DNA 3'-5' helicase</fullName>
        <ecNumber evidence="5">5.6.2.4</ecNumber>
    </recommendedName>
</protein>
<dbReference type="GO" id="GO:0005694">
    <property type="term" value="C:chromosome"/>
    <property type="evidence" value="ECO:0007669"/>
    <property type="project" value="TreeGrafter"/>
</dbReference>
<dbReference type="GO" id="GO:0009378">
    <property type="term" value="F:four-way junction helicase activity"/>
    <property type="evidence" value="ECO:0007669"/>
    <property type="project" value="TreeGrafter"/>
</dbReference>
<evidence type="ECO:0000256" key="5">
    <source>
        <dbReference type="ARBA" id="ARBA00034808"/>
    </source>
</evidence>
<dbReference type="InterPro" id="IPR027417">
    <property type="entry name" value="P-loop_NTPase"/>
</dbReference>
<reference evidence="8" key="1">
    <citation type="submission" date="2018-05" db="EMBL/GenBank/DDBJ databases">
        <authorList>
            <person name="Lanie J.A."/>
            <person name="Ng W.-L."/>
            <person name="Kazmierczak K.M."/>
            <person name="Andrzejewski T.M."/>
            <person name="Davidsen T.M."/>
            <person name="Wayne K.J."/>
            <person name="Tettelin H."/>
            <person name="Glass J.I."/>
            <person name="Rusch D."/>
            <person name="Podicherti R."/>
            <person name="Tsui H.-C.T."/>
            <person name="Winkler M.E."/>
        </authorList>
    </citation>
    <scope>NUCLEOTIDE SEQUENCE</scope>
</reference>
<dbReference type="AlphaFoldDB" id="A0A382W0H7"/>
<gene>
    <name evidence="8" type="ORF">METZ01_LOCUS405131</name>
</gene>
<dbReference type="EC" id="5.6.2.4" evidence="5"/>
<dbReference type="EMBL" id="UINC01156069">
    <property type="protein sequence ID" value="SVD52277.1"/>
    <property type="molecule type" value="Genomic_DNA"/>
</dbReference>
<evidence type="ECO:0000259" key="7">
    <source>
        <dbReference type="PROSITE" id="PS51194"/>
    </source>
</evidence>
<feature type="region of interest" description="Disordered" evidence="6">
    <location>
        <begin position="1"/>
        <end position="27"/>
    </location>
</feature>
<evidence type="ECO:0000256" key="3">
    <source>
        <dbReference type="ARBA" id="ARBA00023235"/>
    </source>
</evidence>
<sequence>FNRLTVVDGSSPGSQREAALRGLQDSPESPADYDIVVATSAFGLGIDINNIRTIIHAAIPESFDRYYQEVGRAGRDGLASISVLLAIDNDRNVAEGMANPRHLGVENCRERWETMWNSRTDLGDDRYSLLINAIPEHLKKPTEYNATWNMATVNLMVRAGALKWDFNIDGRDYDRESITVRVERNDHRSDHWWEHSLTPEHDLLRKNRGANFSRIEEAISGGRCIGDLIAETYTLTSPEGVETTCVPSCGGCAYCRSKSQSPQAGLSQDPGAVVGPPPGPY</sequence>
<evidence type="ECO:0000256" key="1">
    <source>
        <dbReference type="ARBA" id="ARBA00005446"/>
    </source>
</evidence>
<dbReference type="SMART" id="SM00490">
    <property type="entry name" value="HELICc"/>
    <property type="match status" value="1"/>
</dbReference>
<dbReference type="GO" id="GO:0006281">
    <property type="term" value="P:DNA repair"/>
    <property type="evidence" value="ECO:0007669"/>
    <property type="project" value="TreeGrafter"/>
</dbReference>
<evidence type="ECO:0000313" key="8">
    <source>
        <dbReference type="EMBL" id="SVD52277.1"/>
    </source>
</evidence>
<evidence type="ECO:0000256" key="4">
    <source>
        <dbReference type="ARBA" id="ARBA00034617"/>
    </source>
</evidence>
<dbReference type="GO" id="GO:0005737">
    <property type="term" value="C:cytoplasm"/>
    <property type="evidence" value="ECO:0007669"/>
    <property type="project" value="TreeGrafter"/>
</dbReference>
<dbReference type="Pfam" id="PF00271">
    <property type="entry name" value="Helicase_C"/>
    <property type="match status" value="1"/>
</dbReference>
<dbReference type="InterPro" id="IPR001650">
    <property type="entry name" value="Helicase_C-like"/>
</dbReference>
<feature type="non-terminal residue" evidence="8">
    <location>
        <position position="1"/>
    </location>
</feature>
<dbReference type="PROSITE" id="PS51194">
    <property type="entry name" value="HELICASE_CTER"/>
    <property type="match status" value="1"/>
</dbReference>
<keyword evidence="3" id="KW-0413">Isomerase</keyword>
<evidence type="ECO:0000256" key="2">
    <source>
        <dbReference type="ARBA" id="ARBA00023125"/>
    </source>
</evidence>